<evidence type="ECO:0000313" key="1">
    <source>
        <dbReference type="EMBL" id="CAD8615306.1"/>
    </source>
</evidence>
<proteinExistence type="predicted"/>
<reference evidence="1" key="1">
    <citation type="submission" date="2021-01" db="EMBL/GenBank/DDBJ databases">
        <authorList>
            <person name="Corre E."/>
            <person name="Pelletier E."/>
            <person name="Niang G."/>
            <person name="Scheremetjew M."/>
            <person name="Finn R."/>
            <person name="Kale V."/>
            <person name="Holt S."/>
            <person name="Cochrane G."/>
            <person name="Meng A."/>
            <person name="Brown T."/>
            <person name="Cohen L."/>
        </authorList>
    </citation>
    <scope>NUCLEOTIDE SEQUENCE</scope>
    <source>
        <strain evidence="1">PLY182g</strain>
    </source>
</reference>
<protein>
    <recommendedName>
        <fullName evidence="2">DUF1214 domain-containing protein</fullName>
    </recommendedName>
</protein>
<gene>
    <name evidence="1" type="ORF">CPEL01642_LOCUS18687</name>
</gene>
<organism evidence="1">
    <name type="scientific">Coccolithus braarudii</name>
    <dbReference type="NCBI Taxonomy" id="221442"/>
    <lineage>
        <taxon>Eukaryota</taxon>
        <taxon>Haptista</taxon>
        <taxon>Haptophyta</taxon>
        <taxon>Prymnesiophyceae</taxon>
        <taxon>Coccolithales</taxon>
        <taxon>Coccolithaceae</taxon>
        <taxon>Coccolithus</taxon>
    </lineage>
</organism>
<dbReference type="AlphaFoldDB" id="A0A7S0LLS0"/>
<evidence type="ECO:0008006" key="2">
    <source>
        <dbReference type="Google" id="ProtNLM"/>
    </source>
</evidence>
<sequence length="431" mass="47437">MGFSPMAPTLSAPVRWMMSTFLSIYRSLALLWMRLRSSSTQLAGTPPEEAAAARRVVHGEAWNEFCDTLKAAGAALVAPGAPTDAFNQAEGYRYLARLTRAGLENFLECADVEAPALTSIANGMRPAPIKLGSDNPDNLYEHATIDGSLEYVVSGDRGRVPYLGFGTQSGSYGGKGGLATVDYVEADALVYDDAQRQHFTIVLSSERPPEAVNWLKLKPEPREAMFILRQTFGDRTKETPARVSISLRGGQGGPSPLTAVKLEQALQGAGVLVAGASMMFARWARGFQEHTNELPLFDVERSNEAGGDPNIRYYHSYWRIGPEEALRIKVRPPPCRCWNFQLNNHWMESLDYRYHSVHTNDTLARADEGDEEAYSIVVSHSNPNVEGKFRGNWISTVGHSCGTMCFRFIAPKVSDADLPHPTIAVVRVNDL</sequence>
<dbReference type="EMBL" id="HBEY01039251">
    <property type="protein sequence ID" value="CAD8615306.1"/>
    <property type="molecule type" value="Transcribed_RNA"/>
</dbReference>
<accession>A0A7S0LLS0</accession>
<name>A0A7S0LLS0_9EUKA</name>